<evidence type="ECO:0000256" key="13">
    <source>
        <dbReference type="ARBA" id="ARBA00022968"/>
    </source>
</evidence>
<evidence type="ECO:0000256" key="2">
    <source>
        <dbReference type="ARBA" id="ARBA00022448"/>
    </source>
</evidence>
<evidence type="ECO:0000256" key="7">
    <source>
        <dbReference type="ARBA" id="ARBA00022692"/>
    </source>
</evidence>
<evidence type="ECO:0000256" key="3">
    <source>
        <dbReference type="ARBA" id="ARBA00022490"/>
    </source>
</evidence>
<dbReference type="Pfam" id="PF04548">
    <property type="entry name" value="AIG1"/>
    <property type="match status" value="1"/>
</dbReference>
<keyword evidence="14" id="KW-1133">Transmembrane helix</keyword>
<dbReference type="GO" id="GO:0045036">
    <property type="term" value="P:protein targeting to chloroplast"/>
    <property type="evidence" value="ECO:0007669"/>
    <property type="project" value="UniProtKB-ARBA"/>
</dbReference>
<dbReference type="Pfam" id="PF07738">
    <property type="entry name" value="Sad1_UNC"/>
    <property type="match status" value="1"/>
</dbReference>
<evidence type="ECO:0000256" key="4">
    <source>
        <dbReference type="ARBA" id="ARBA00022528"/>
    </source>
</evidence>
<dbReference type="FunFam" id="2.60.120.260:FF:000096">
    <property type="entry name" value="SUN domain protein1"/>
    <property type="match status" value="1"/>
</dbReference>
<evidence type="ECO:0000256" key="14">
    <source>
        <dbReference type="ARBA" id="ARBA00022989"/>
    </source>
</evidence>
<dbReference type="NCBIfam" id="TIGR00991">
    <property type="entry name" value="3a0901s02IAP34"/>
    <property type="match status" value="1"/>
</dbReference>
<evidence type="ECO:0000256" key="24">
    <source>
        <dbReference type="ARBA" id="ARBA00060807"/>
    </source>
</evidence>
<feature type="compositionally biased region" description="Low complexity" evidence="26">
    <location>
        <begin position="410"/>
        <end position="420"/>
    </location>
</feature>
<organism evidence="29 30">
    <name type="scientific">Arabidopsis thaliana</name>
    <name type="common">Mouse-ear cress</name>
    <dbReference type="NCBI Taxonomy" id="3702"/>
    <lineage>
        <taxon>Eukaryota</taxon>
        <taxon>Viridiplantae</taxon>
        <taxon>Streptophyta</taxon>
        <taxon>Embryophyta</taxon>
        <taxon>Tracheophyta</taxon>
        <taxon>Spermatophyta</taxon>
        <taxon>Magnoliopsida</taxon>
        <taxon>eudicotyledons</taxon>
        <taxon>Gunneridae</taxon>
        <taxon>Pentapetalae</taxon>
        <taxon>rosids</taxon>
        <taxon>malvids</taxon>
        <taxon>Brassicales</taxon>
        <taxon>Brassicaceae</taxon>
        <taxon>Camelineae</taxon>
        <taxon>Arabidopsis</taxon>
    </lineage>
</organism>
<keyword evidence="20" id="KW-0539">Nucleus</keyword>
<dbReference type="PROSITE" id="PS51720">
    <property type="entry name" value="G_AIG1"/>
    <property type="match status" value="1"/>
</dbReference>
<feature type="domain" description="AIG1-type G" evidence="28">
    <location>
        <begin position="29"/>
        <end position="253"/>
    </location>
</feature>
<keyword evidence="11" id="KW-0256">Endoplasmic reticulum</keyword>
<keyword evidence="2" id="KW-0813">Transport</keyword>
<dbReference type="PANTHER" id="PTHR12911">
    <property type="entry name" value="SAD1/UNC-84-LIKE PROTEIN-RELATED"/>
    <property type="match status" value="1"/>
</dbReference>
<evidence type="ECO:0000256" key="23">
    <source>
        <dbReference type="ARBA" id="ARBA00060413"/>
    </source>
</evidence>
<keyword evidence="5" id="KW-0597">Phosphoprotein</keyword>
<evidence type="ECO:0000256" key="25">
    <source>
        <dbReference type="SAM" id="Coils"/>
    </source>
</evidence>
<evidence type="ECO:0000256" key="8">
    <source>
        <dbReference type="ARBA" id="ARBA00022741"/>
    </source>
</evidence>
<dbReference type="CDD" id="cd01853">
    <property type="entry name" value="Toc34_like"/>
    <property type="match status" value="1"/>
</dbReference>
<evidence type="ECO:0000313" key="30">
    <source>
        <dbReference type="Proteomes" id="UP000516314"/>
    </source>
</evidence>
<keyword evidence="13" id="KW-0735">Signal-anchor</keyword>
<comment type="subcellular location">
    <subcellularLocation>
        <location evidence="23">Cytoplasm</location>
        <location evidence="23">Cytoskeleton</location>
        <location evidence="23">Phragmoplast</location>
    </subcellularLocation>
    <subcellularLocation>
        <location evidence="1">Endoplasmic reticulum membrane</location>
        <topology evidence="1">Single-pass type II membrane protein</topology>
    </subcellularLocation>
    <subcellularLocation>
        <location evidence="22">Nucleus inner membrane</location>
        <topology evidence="22">Single-pass type II membrane protein</topology>
    </subcellularLocation>
    <subcellularLocation>
        <location evidence="21">Plastid</location>
        <location evidence="21">Chloroplast outer membrane</location>
        <topology evidence="21">Single-pass membrane protein</topology>
    </subcellularLocation>
</comment>
<dbReference type="Gene3D" id="3.40.50.300">
    <property type="entry name" value="P-loop containing nucleotide triphosphate hydrolases"/>
    <property type="match status" value="1"/>
</dbReference>
<keyword evidence="7" id="KW-0812">Transmembrane</keyword>
<dbReference type="PANTHER" id="PTHR12911:SF8">
    <property type="entry name" value="KLAROID PROTEIN-RELATED"/>
    <property type="match status" value="1"/>
</dbReference>
<feature type="domain" description="SUN" evidence="27">
    <location>
        <begin position="620"/>
        <end position="784"/>
    </location>
</feature>
<keyword evidence="8" id="KW-0547">Nucleotide-binding</keyword>
<evidence type="ECO:0000256" key="1">
    <source>
        <dbReference type="ARBA" id="ARBA00004648"/>
    </source>
</evidence>
<dbReference type="SUPFAM" id="SSF52540">
    <property type="entry name" value="P-loop containing nucleoside triphosphate hydrolases"/>
    <property type="match status" value="1"/>
</dbReference>
<comment type="similarity">
    <text evidence="24">Belongs to the TRAFAC class TrmE-Era-EngA-EngB-Septin-like GTPase superfamily. AIG1/Toc34/Toc159-like paraseptin GTPase family. TOC34 subfamily.</text>
</comment>
<dbReference type="GO" id="GO:0009524">
    <property type="term" value="C:phragmoplast"/>
    <property type="evidence" value="ECO:0007669"/>
    <property type="project" value="UniProtKB-SubCell"/>
</dbReference>
<dbReference type="InterPro" id="IPR005688">
    <property type="entry name" value="Toc34"/>
</dbReference>
<dbReference type="EMBL" id="LR881470">
    <property type="protein sequence ID" value="CAD5330849.1"/>
    <property type="molecule type" value="Genomic_DNA"/>
</dbReference>
<keyword evidence="19" id="KW-0206">Cytoskeleton</keyword>
<proteinExistence type="inferred from homology"/>
<dbReference type="InterPro" id="IPR006703">
    <property type="entry name" value="G_AIG1"/>
</dbReference>
<evidence type="ECO:0000259" key="27">
    <source>
        <dbReference type="PROSITE" id="PS51469"/>
    </source>
</evidence>
<evidence type="ECO:0000256" key="12">
    <source>
        <dbReference type="ARBA" id="ARBA00022927"/>
    </source>
</evidence>
<keyword evidence="12" id="KW-0653">Protein transport</keyword>
<dbReference type="GO" id="GO:0070197">
    <property type="term" value="P:meiotic attachment of telomere to nuclear envelope"/>
    <property type="evidence" value="ECO:0007669"/>
    <property type="project" value="UniProtKB-ARBA"/>
</dbReference>
<keyword evidence="4" id="KW-0150">Chloroplast</keyword>
<dbReference type="GO" id="GO:0005525">
    <property type="term" value="F:GTP binding"/>
    <property type="evidence" value="ECO:0007669"/>
    <property type="project" value="UniProtKB-KW"/>
</dbReference>
<dbReference type="Gene3D" id="2.60.120.260">
    <property type="entry name" value="Galactose-binding domain-like"/>
    <property type="match status" value="1"/>
</dbReference>
<evidence type="ECO:0000256" key="15">
    <source>
        <dbReference type="ARBA" id="ARBA00022990"/>
    </source>
</evidence>
<evidence type="ECO:0000256" key="26">
    <source>
        <dbReference type="SAM" id="MobiDB-lite"/>
    </source>
</evidence>
<gene>
    <name evidence="29" type="ORF">AT9943_LOCUS18356</name>
</gene>
<dbReference type="GO" id="GO:0015450">
    <property type="term" value="F:protein-transporting ATPase activity"/>
    <property type="evidence" value="ECO:0007669"/>
    <property type="project" value="InterPro"/>
</dbReference>
<feature type="region of interest" description="Disordered" evidence="26">
    <location>
        <begin position="357"/>
        <end position="430"/>
    </location>
</feature>
<keyword evidence="6" id="KW-0934">Plastid</keyword>
<evidence type="ECO:0000256" key="19">
    <source>
        <dbReference type="ARBA" id="ARBA00023212"/>
    </source>
</evidence>
<evidence type="ECO:0000256" key="5">
    <source>
        <dbReference type="ARBA" id="ARBA00022553"/>
    </source>
</evidence>
<dbReference type="FunFam" id="3.40.50.300:FF:001070">
    <property type="entry name" value="Translocase of chloroplast"/>
    <property type="match status" value="1"/>
</dbReference>
<keyword evidence="10" id="KW-1002">Plastid outer membrane</keyword>
<dbReference type="GO" id="GO:0043495">
    <property type="term" value="F:protein-membrane adaptor activity"/>
    <property type="evidence" value="ECO:0007669"/>
    <property type="project" value="UniProtKB-ARBA"/>
</dbReference>
<dbReference type="PROSITE" id="PS51469">
    <property type="entry name" value="SUN"/>
    <property type="match status" value="1"/>
</dbReference>
<evidence type="ECO:0000256" key="22">
    <source>
        <dbReference type="ARBA" id="ARBA00037816"/>
    </source>
</evidence>
<sequence>MAALQTLREWIGIQQFPPATQSKLLEILGNSLTVLVMGKGGVGKSSTVNSVIGEKAAAVSTFQSEGLRPTLVSRTRSGFTLNIIDTPGLIEGGYVNDQAINIIKRFLLNMTIDVLLYVDRLDVYRVDDLDRQVVGAITDAFGKEIWKKSALVLTHAQFSPPDGLNYNHFVSKRSNALLKVIQTGAQLKKQDLQGFSIPVILVENSGRCHKNESDEKILPCGTSWIPNLFNKITEISFNGNKAIHVDKKLVEGPNPNERGKKLIPLMFAFQYLLVMKPLVRAIKSDVSRESKPAWELRDSGLASRRRNWANGEDGSEKIVYSFLNFEQIKADQMSASTVSITANTAAATRRTPILAGEKKSNFDYPQSESLANGGVGEAGGTSRDLSRGEATLDRSQGQDLGPVTRRSVSAATGTNTTATQRRTRKVATPKSEKARWKTVVRIFAKQLGALLIIVGLIQLTRKMILKASSPSSPISSYETEMAFSGLESRIAEVDGLVKATTNSMQVQVELLDKKMEREAKVLRQEIERKASAFQSELKKIESRTESLEKSVDEVNAKPWVTKDELERIYEELKKGNVDDSAFSEISIDELRAYARDIMEKEIEKHAADGLGRVDYALASGGAFVMEHSDPYLVGKGSSWFATTMRRAHTNAVKMLSPSFGEPGQCFPLKGSEGYVQIRLRGPIIPEAFTLEHVAKSVAYDRSSAPKDCRVSGSLQGPESSAETENMQLLTEFTYDLDRSNAQTFNILESSSSGLIDTVRLDFTSNHGSDSHTCIYRFRVHGRAPDPVPVVGTNLDQDSSPESE</sequence>
<dbReference type="GO" id="GO:0005789">
    <property type="term" value="C:endoplasmic reticulum membrane"/>
    <property type="evidence" value="ECO:0007669"/>
    <property type="project" value="UniProtKB-SubCell"/>
</dbReference>
<dbReference type="InterPro" id="IPR012919">
    <property type="entry name" value="SUN_dom"/>
</dbReference>
<evidence type="ECO:0000313" key="29">
    <source>
        <dbReference type="EMBL" id="CAD5330849.1"/>
    </source>
</evidence>
<dbReference type="GO" id="GO:0090435">
    <property type="term" value="P:protein localization to nuclear envelope"/>
    <property type="evidence" value="ECO:0007669"/>
    <property type="project" value="UniProtKB-ARBA"/>
</dbReference>
<dbReference type="GO" id="GO:0042802">
    <property type="term" value="F:identical protein binding"/>
    <property type="evidence" value="ECO:0007669"/>
    <property type="project" value="UniProtKB-ARBA"/>
</dbReference>
<dbReference type="InterPro" id="IPR045119">
    <property type="entry name" value="SUN1-5"/>
</dbReference>
<evidence type="ECO:0000256" key="21">
    <source>
        <dbReference type="ARBA" id="ARBA00023766"/>
    </source>
</evidence>
<protein>
    <submittedName>
        <fullName evidence="29">(thale cress) hypothetical protein</fullName>
    </submittedName>
</protein>
<dbReference type="InterPro" id="IPR027417">
    <property type="entry name" value="P-loop_NTPase"/>
</dbReference>
<evidence type="ECO:0000256" key="17">
    <source>
        <dbReference type="ARBA" id="ARBA00023134"/>
    </source>
</evidence>
<feature type="coiled-coil region" evidence="25">
    <location>
        <begin position="523"/>
        <end position="557"/>
    </location>
</feature>
<dbReference type="AlphaFoldDB" id="A0A7G2FCF7"/>
<dbReference type="GO" id="GO:0006886">
    <property type="term" value="P:intracellular protein transport"/>
    <property type="evidence" value="ECO:0007669"/>
    <property type="project" value="InterPro"/>
</dbReference>
<evidence type="ECO:0000256" key="10">
    <source>
        <dbReference type="ARBA" id="ARBA00022805"/>
    </source>
</evidence>
<evidence type="ECO:0000256" key="18">
    <source>
        <dbReference type="ARBA" id="ARBA00023136"/>
    </source>
</evidence>
<evidence type="ECO:0000256" key="6">
    <source>
        <dbReference type="ARBA" id="ARBA00022640"/>
    </source>
</evidence>
<keyword evidence="15" id="KW-0007">Acetylation</keyword>
<keyword evidence="3" id="KW-0963">Cytoplasm</keyword>
<keyword evidence="9" id="KW-0378">Hydrolase</keyword>
<dbReference type="GO" id="GO:0009707">
    <property type="term" value="C:chloroplast outer membrane"/>
    <property type="evidence" value="ECO:0007669"/>
    <property type="project" value="UniProtKB-SubCell"/>
</dbReference>
<keyword evidence="17" id="KW-0342">GTP-binding</keyword>
<evidence type="ECO:0000256" key="11">
    <source>
        <dbReference type="ARBA" id="ARBA00022824"/>
    </source>
</evidence>
<name>A0A7G2FCF7_ARATH</name>
<evidence type="ECO:0000256" key="16">
    <source>
        <dbReference type="ARBA" id="ARBA00023054"/>
    </source>
</evidence>
<dbReference type="GO" id="GO:0005637">
    <property type="term" value="C:nuclear inner membrane"/>
    <property type="evidence" value="ECO:0007669"/>
    <property type="project" value="UniProtKB-SubCell"/>
</dbReference>
<dbReference type="GO" id="GO:0051260">
    <property type="term" value="P:protein homooligomerization"/>
    <property type="evidence" value="ECO:0007669"/>
    <property type="project" value="UniProtKB-ARBA"/>
</dbReference>
<keyword evidence="18" id="KW-0472">Membrane</keyword>
<dbReference type="Proteomes" id="UP000516314">
    <property type="component" value="Chromosome 5"/>
</dbReference>
<reference evidence="29 30" key="1">
    <citation type="submission" date="2020-09" db="EMBL/GenBank/DDBJ databases">
        <authorList>
            <person name="Ashkenazy H."/>
        </authorList>
    </citation>
    <scope>NUCLEOTIDE SEQUENCE [LARGE SCALE GENOMIC DNA]</scope>
    <source>
        <strain evidence="30">cv. Cdm-0</strain>
    </source>
</reference>
<dbReference type="GO" id="GO:0051291">
    <property type="term" value="P:protein heterooligomerization"/>
    <property type="evidence" value="ECO:0007669"/>
    <property type="project" value="UniProtKB-ARBA"/>
</dbReference>
<dbReference type="GO" id="GO:0003924">
    <property type="term" value="F:GTPase activity"/>
    <property type="evidence" value="ECO:0007669"/>
    <property type="project" value="UniProtKB-ARBA"/>
</dbReference>
<keyword evidence="16 25" id="KW-0175">Coiled coil</keyword>
<evidence type="ECO:0000256" key="9">
    <source>
        <dbReference type="ARBA" id="ARBA00022801"/>
    </source>
</evidence>
<accession>A0A7G2FCF7</accession>
<evidence type="ECO:0000256" key="20">
    <source>
        <dbReference type="ARBA" id="ARBA00023242"/>
    </source>
</evidence>
<evidence type="ECO:0000259" key="28">
    <source>
        <dbReference type="PROSITE" id="PS51720"/>
    </source>
</evidence>
<dbReference type="GO" id="GO:0006997">
    <property type="term" value="P:nucleus organization"/>
    <property type="evidence" value="ECO:0007669"/>
    <property type="project" value="UniProtKB-ARBA"/>
</dbReference>